<dbReference type="VEuPathDB" id="FungiDB:RhiirA1_478379"/>
<reference evidence="1 2" key="2">
    <citation type="submission" date="2017-09" db="EMBL/GenBank/DDBJ databases">
        <title>Extensive intraspecific genome diversity in a model arbuscular mycorrhizal fungus.</title>
        <authorList>
            <person name="Chen E.C."/>
            <person name="Morin E."/>
            <person name="Beaudet D."/>
            <person name="Noel J."/>
            <person name="Ndikumana S."/>
            <person name="Charron P."/>
            <person name="St-Onge C."/>
            <person name="Giorgi J."/>
            <person name="Grigoriev I.V."/>
            <person name="Roux C."/>
            <person name="Martin F.M."/>
            <person name="Corradi N."/>
        </authorList>
    </citation>
    <scope>NUCLEOTIDE SEQUENCE [LARGE SCALE GENOMIC DNA]</scope>
    <source>
        <strain evidence="1 2">A5</strain>
    </source>
</reference>
<evidence type="ECO:0000313" key="2">
    <source>
        <dbReference type="Proteomes" id="UP000232722"/>
    </source>
</evidence>
<reference evidence="1 2" key="1">
    <citation type="submission" date="2016-04" db="EMBL/GenBank/DDBJ databases">
        <title>Genome analyses suggest a sexual origin of heterokaryosis in a supposedly ancient asexual fungus.</title>
        <authorList>
            <person name="Ropars J."/>
            <person name="Sedzielewska K."/>
            <person name="Noel J."/>
            <person name="Charron P."/>
            <person name="Farinelli L."/>
            <person name="Marton T."/>
            <person name="Kruger M."/>
            <person name="Pelin A."/>
            <person name="Brachmann A."/>
            <person name="Corradi N."/>
        </authorList>
    </citation>
    <scope>NUCLEOTIDE SEQUENCE [LARGE SCALE GENOMIC DNA]</scope>
    <source>
        <strain evidence="1 2">A5</strain>
    </source>
</reference>
<dbReference type="AlphaFoldDB" id="A0A2N0NGQ0"/>
<dbReference type="Proteomes" id="UP000232722">
    <property type="component" value="Unassembled WGS sequence"/>
</dbReference>
<accession>A0A2N0NGQ0</accession>
<comment type="caution">
    <text evidence="1">The sequence shown here is derived from an EMBL/GenBank/DDBJ whole genome shotgun (WGS) entry which is preliminary data.</text>
</comment>
<gene>
    <name evidence="1" type="ORF">RhiirA5_440430</name>
</gene>
<proteinExistence type="predicted"/>
<protein>
    <submittedName>
        <fullName evidence="1">Uncharacterized protein</fullName>
    </submittedName>
</protein>
<name>A0A2N0NGQ0_9GLOM</name>
<dbReference type="VEuPathDB" id="FungiDB:FUN_015050"/>
<sequence length="244" mass="28168">MIDLLDNSIPLTLDIYAVLFRSGYFEGYLESVVKIWELNNHPMANTLKNNLPIFNDYFVENFHSSIRNQTVKSNSALQIIQKAKIIDAERNNNSFKKSFINSRNPIISQDKLNYLGKKVSLFLFSLFNKIYHNTGNTKQINNSKYPSFILPSFEVNHGIQNNKPADDKFCDAENCLLLNNIDSSNARLTTPLKDNKIPLVEEETNDSSGESNDENIQSILERLEQNIDNQFEILYQQWSDYNNL</sequence>
<evidence type="ECO:0000313" key="1">
    <source>
        <dbReference type="EMBL" id="PKB93746.1"/>
    </source>
</evidence>
<organism evidence="1 2">
    <name type="scientific">Rhizophagus irregularis</name>
    <dbReference type="NCBI Taxonomy" id="588596"/>
    <lineage>
        <taxon>Eukaryota</taxon>
        <taxon>Fungi</taxon>
        <taxon>Fungi incertae sedis</taxon>
        <taxon>Mucoromycota</taxon>
        <taxon>Glomeromycotina</taxon>
        <taxon>Glomeromycetes</taxon>
        <taxon>Glomerales</taxon>
        <taxon>Glomeraceae</taxon>
        <taxon>Rhizophagus</taxon>
    </lineage>
</organism>
<dbReference type="EMBL" id="LLXJ01007333">
    <property type="protein sequence ID" value="PKB93746.1"/>
    <property type="molecule type" value="Genomic_DNA"/>
</dbReference>